<comment type="caution">
    <text evidence="2">The sequence shown here is derived from an EMBL/GenBank/DDBJ whole genome shotgun (WGS) entry which is preliminary data.</text>
</comment>
<dbReference type="Pfam" id="PF15364">
    <property type="entry name" value="PAXIP1_C"/>
    <property type="match status" value="1"/>
</dbReference>
<evidence type="ECO:0000313" key="2">
    <source>
        <dbReference type="EMBL" id="KAJ1520242.1"/>
    </source>
</evidence>
<name>A0AAV7X6S5_9NEOP</name>
<dbReference type="GO" id="GO:0030331">
    <property type="term" value="F:nuclear estrogen receptor binding"/>
    <property type="evidence" value="ECO:0007669"/>
    <property type="project" value="TreeGrafter"/>
</dbReference>
<dbReference type="PANTHER" id="PTHR28467:SF1">
    <property type="entry name" value="PAXIP1-ASSOCIATED GLUTAMATE-RICH PROTEIN 1"/>
    <property type="match status" value="1"/>
</dbReference>
<dbReference type="InterPro" id="IPR028213">
    <property type="entry name" value="PA1"/>
</dbReference>
<dbReference type="AlphaFoldDB" id="A0AAV7X6S5"/>
<accession>A0AAV7X6S5</accession>
<dbReference type="GO" id="GO:0044666">
    <property type="term" value="C:MLL3/4 complex"/>
    <property type="evidence" value="ECO:0007669"/>
    <property type="project" value="TreeGrafter"/>
</dbReference>
<organism evidence="2 3">
    <name type="scientific">Megalurothrips usitatus</name>
    <name type="common">bean blossom thrips</name>
    <dbReference type="NCBI Taxonomy" id="439358"/>
    <lineage>
        <taxon>Eukaryota</taxon>
        <taxon>Metazoa</taxon>
        <taxon>Ecdysozoa</taxon>
        <taxon>Arthropoda</taxon>
        <taxon>Hexapoda</taxon>
        <taxon>Insecta</taxon>
        <taxon>Pterygota</taxon>
        <taxon>Neoptera</taxon>
        <taxon>Paraneoptera</taxon>
        <taxon>Thysanoptera</taxon>
        <taxon>Terebrantia</taxon>
        <taxon>Thripoidea</taxon>
        <taxon>Thripidae</taxon>
        <taxon>Megalurothrips</taxon>
    </lineage>
</organism>
<gene>
    <name evidence="2" type="ORF">ONE63_004450</name>
</gene>
<evidence type="ECO:0000313" key="3">
    <source>
        <dbReference type="Proteomes" id="UP001075354"/>
    </source>
</evidence>
<reference evidence="2" key="1">
    <citation type="submission" date="2022-12" db="EMBL/GenBank/DDBJ databases">
        <title>Chromosome-level genome assembly of the bean flower thrips Megalurothrips usitatus.</title>
        <authorList>
            <person name="Ma L."/>
            <person name="Liu Q."/>
            <person name="Li H."/>
            <person name="Cai W."/>
        </authorList>
    </citation>
    <scope>NUCLEOTIDE SEQUENCE</scope>
    <source>
        <strain evidence="2">Cailab_2022a</strain>
    </source>
</reference>
<keyword evidence="3" id="KW-1185">Reference proteome</keyword>
<feature type="compositionally biased region" description="Basic and acidic residues" evidence="1">
    <location>
        <begin position="131"/>
        <end position="140"/>
    </location>
</feature>
<dbReference type="PANTHER" id="PTHR28467">
    <property type="entry name" value="PAXIP1-ASSOCIATED GLUTAMATE-RICH PROTEIN 1"/>
    <property type="match status" value="1"/>
</dbReference>
<dbReference type="Proteomes" id="UP001075354">
    <property type="component" value="Chromosome 15"/>
</dbReference>
<dbReference type="EMBL" id="JAPTSV010000015">
    <property type="protein sequence ID" value="KAJ1520242.1"/>
    <property type="molecule type" value="Genomic_DNA"/>
</dbReference>
<proteinExistence type="predicted"/>
<protein>
    <recommendedName>
        <fullName evidence="4">PAXIP1-associated glutamate-rich protein 1</fullName>
    </recommendedName>
</protein>
<evidence type="ECO:0008006" key="4">
    <source>
        <dbReference type="Google" id="ProtNLM"/>
    </source>
</evidence>
<sequence>MPEMGENGDGWTVDCSDNEETGSSNKSEPVPPPSEIVRMYEALDSNGPLPIQWSWPHGRKAPTDDSAFNFEDDDEEEMETKVEEKSDFDFMDEAATPVLRKGKASGPKGSAKKKTSSFSGILSNMRRHHQQERMEKEQTLKVRNKR</sequence>
<dbReference type="GO" id="GO:0033148">
    <property type="term" value="P:positive regulation of intracellular estrogen receptor signaling pathway"/>
    <property type="evidence" value="ECO:0007669"/>
    <property type="project" value="TreeGrafter"/>
</dbReference>
<evidence type="ECO:0000256" key="1">
    <source>
        <dbReference type="SAM" id="MobiDB-lite"/>
    </source>
</evidence>
<feature type="compositionally biased region" description="Basic and acidic residues" evidence="1">
    <location>
        <begin position="79"/>
        <end position="88"/>
    </location>
</feature>
<feature type="region of interest" description="Disordered" evidence="1">
    <location>
        <begin position="1"/>
        <end position="34"/>
    </location>
</feature>
<feature type="region of interest" description="Disordered" evidence="1">
    <location>
        <begin position="50"/>
        <end position="146"/>
    </location>
</feature>
<dbReference type="GO" id="GO:1902808">
    <property type="term" value="P:positive regulation of cell cycle G1/S phase transition"/>
    <property type="evidence" value="ECO:0007669"/>
    <property type="project" value="TreeGrafter"/>
</dbReference>